<evidence type="ECO:0000256" key="3">
    <source>
        <dbReference type="ARBA" id="ARBA00022857"/>
    </source>
</evidence>
<evidence type="ECO:0000313" key="10">
    <source>
        <dbReference type="Proteomes" id="UP000240206"/>
    </source>
</evidence>
<keyword evidence="3 8" id="KW-0521">NADP</keyword>
<evidence type="ECO:0000256" key="5">
    <source>
        <dbReference type="ARBA" id="ARBA00022967"/>
    </source>
</evidence>
<name>A0A2P7ED11_9SYNE</name>
<comment type="function">
    <text evidence="8">NDH-1 shuttles electrons from an unknown electron donor, via FMN and iron-sulfur (Fe-S) centers, to quinones in the respiratory and/or the photosynthetic chain. The immediate electron acceptor for the enzyme in this species is believed to be plastoquinone. Couples the redox reaction to proton translocation, and thus conserves the redox energy in a proton gradient. Cyanobacterial NDH-1 also plays a role in inorganic carbon-concentration.</text>
</comment>
<dbReference type="GO" id="GO:0048038">
    <property type="term" value="F:quinone binding"/>
    <property type="evidence" value="ECO:0007669"/>
    <property type="project" value="UniProtKB-KW"/>
</dbReference>
<keyword evidence="8" id="KW-0793">Thylakoid</keyword>
<dbReference type="STRING" id="1910958.BTM30_08250"/>
<evidence type="ECO:0000256" key="7">
    <source>
        <dbReference type="ARBA" id="ARBA00023136"/>
    </source>
</evidence>
<comment type="caution">
    <text evidence="9">The sequence shown here is derived from an EMBL/GenBank/DDBJ whole genome shotgun (WGS) entry which is preliminary data.</text>
</comment>
<dbReference type="HAMAP" id="MF_01354">
    <property type="entry name" value="NDH1_NDH1O"/>
    <property type="match status" value="1"/>
</dbReference>
<evidence type="ECO:0000256" key="6">
    <source>
        <dbReference type="ARBA" id="ARBA00023027"/>
    </source>
</evidence>
<reference evidence="10" key="1">
    <citation type="submission" date="2018-03" db="EMBL/GenBank/DDBJ databases">
        <title>Ecological and genomic features of two cosmopolitan and abundant freshwater picocyanobacteria.</title>
        <authorList>
            <person name="Cabello-Yeves P.J."/>
            <person name="Picazo A."/>
            <person name="Camacho A."/>
            <person name="Callieri C."/>
            <person name="Rosselli R."/>
            <person name="Roda-Garcia J."/>
            <person name="Coutinho F.H."/>
            <person name="Rodriguez-Valera F."/>
        </authorList>
    </citation>
    <scope>NUCLEOTIDE SEQUENCE [LARGE SCALE GENOMIC DNA]</scope>
    <source>
        <strain evidence="10">Tous</strain>
    </source>
</reference>
<keyword evidence="10" id="KW-1185">Reference proteome</keyword>
<dbReference type="EMBL" id="PXVC01000055">
    <property type="protein sequence ID" value="PSI01019.1"/>
    <property type="molecule type" value="Genomic_DNA"/>
</dbReference>
<dbReference type="Proteomes" id="UP000240206">
    <property type="component" value="Unassembled WGS sequence"/>
</dbReference>
<keyword evidence="7 8" id="KW-0472">Membrane</keyword>
<dbReference type="EC" id="7.1.1.-" evidence="8"/>
<evidence type="ECO:0000256" key="1">
    <source>
        <dbReference type="ARBA" id="ARBA00022448"/>
    </source>
</evidence>
<comment type="subcellular location">
    <subcellularLocation>
        <location evidence="8">Cellular thylakoid membrane</location>
        <topology evidence="8">Peripheral membrane protein</topology>
        <orientation evidence="8">Cytoplasmic side</orientation>
    </subcellularLocation>
</comment>
<comment type="catalytic activity">
    <reaction evidence="8">
        <text>a plastoquinone + NADH + (n+1) H(+)(in) = a plastoquinol + NAD(+) + n H(+)(out)</text>
        <dbReference type="Rhea" id="RHEA:42608"/>
        <dbReference type="Rhea" id="RHEA-COMP:9561"/>
        <dbReference type="Rhea" id="RHEA-COMP:9562"/>
        <dbReference type="ChEBI" id="CHEBI:15378"/>
        <dbReference type="ChEBI" id="CHEBI:17757"/>
        <dbReference type="ChEBI" id="CHEBI:57540"/>
        <dbReference type="ChEBI" id="CHEBI:57945"/>
        <dbReference type="ChEBI" id="CHEBI:62192"/>
    </reaction>
</comment>
<evidence type="ECO:0000313" key="9">
    <source>
        <dbReference type="EMBL" id="PSI01019.1"/>
    </source>
</evidence>
<dbReference type="GO" id="GO:0031676">
    <property type="term" value="C:plasma membrane-derived thylakoid membrane"/>
    <property type="evidence" value="ECO:0007669"/>
    <property type="project" value="UniProtKB-SubCell"/>
</dbReference>
<protein>
    <recommendedName>
        <fullName evidence="8">NAD(P)H-quinone oxidoreductase subunit O</fullName>
        <ecNumber evidence="8">7.1.1.-</ecNumber>
    </recommendedName>
    <alternativeName>
        <fullName evidence="8">NAD(P)H dehydrogenase I subunit O</fullName>
        <shortName evidence="8">NDH-1 subunit O</shortName>
        <shortName evidence="8">NDH-O</shortName>
    </alternativeName>
</protein>
<dbReference type="Pfam" id="PF11910">
    <property type="entry name" value="NdhO"/>
    <property type="match status" value="1"/>
</dbReference>
<sequence length="74" mass="8119">MADSFKKGALVRVNRKAYVGSLEAAASAPEPPAYLLEGPGEVLLVNETHAQLRFRKPVPDVWLRLDQLEPYAGT</sequence>
<gene>
    <name evidence="8" type="primary">ndhO</name>
    <name evidence="9" type="ORF">C7K08_10115</name>
</gene>
<dbReference type="AlphaFoldDB" id="A0A2P7ED11"/>
<keyword evidence="6 8" id="KW-0520">NAD</keyword>
<comment type="catalytic activity">
    <reaction evidence="8">
        <text>a plastoquinone + NADPH + (n+1) H(+)(in) = a plastoquinol + NADP(+) + n H(+)(out)</text>
        <dbReference type="Rhea" id="RHEA:42612"/>
        <dbReference type="Rhea" id="RHEA-COMP:9561"/>
        <dbReference type="Rhea" id="RHEA-COMP:9562"/>
        <dbReference type="ChEBI" id="CHEBI:15378"/>
        <dbReference type="ChEBI" id="CHEBI:17757"/>
        <dbReference type="ChEBI" id="CHEBI:57783"/>
        <dbReference type="ChEBI" id="CHEBI:58349"/>
        <dbReference type="ChEBI" id="CHEBI:62192"/>
    </reaction>
</comment>
<proteinExistence type="inferred from homology"/>
<comment type="similarity">
    <text evidence="8">Belongs to the complex I NdhO subunit family.</text>
</comment>
<evidence type="ECO:0000256" key="2">
    <source>
        <dbReference type="ARBA" id="ARBA00022719"/>
    </source>
</evidence>
<keyword evidence="2 8" id="KW-0874">Quinone</keyword>
<dbReference type="InterPro" id="IPR020905">
    <property type="entry name" value="NdhO"/>
</dbReference>
<keyword evidence="5 8" id="KW-1278">Translocase</keyword>
<keyword evidence="1 8" id="KW-0813">Transport</keyword>
<evidence type="ECO:0000256" key="4">
    <source>
        <dbReference type="ARBA" id="ARBA00022957"/>
    </source>
</evidence>
<comment type="subunit">
    <text evidence="8">NDH-1 can be composed of about 15 different subunits; different subcomplexes with different compositions have been identified which probably have different functions.</text>
</comment>
<evidence type="ECO:0000256" key="8">
    <source>
        <dbReference type="HAMAP-Rule" id="MF_01354"/>
    </source>
</evidence>
<dbReference type="GO" id="GO:0016655">
    <property type="term" value="F:oxidoreductase activity, acting on NAD(P)H, quinone or similar compound as acceptor"/>
    <property type="evidence" value="ECO:0007669"/>
    <property type="project" value="UniProtKB-UniRule"/>
</dbReference>
<keyword evidence="4 8" id="KW-0618">Plastoquinone</keyword>
<organism evidence="9 10">
    <name type="scientific">Synechococcus lacustris str. Tous</name>
    <dbReference type="NCBI Taxonomy" id="1910958"/>
    <lineage>
        <taxon>Bacteria</taxon>
        <taxon>Bacillati</taxon>
        <taxon>Cyanobacteriota</taxon>
        <taxon>Cyanophyceae</taxon>
        <taxon>Synechococcales</taxon>
        <taxon>Synechococcaceae</taxon>
        <taxon>Synechococcus</taxon>
    </lineage>
</organism>
<accession>A0A2P7ED11</accession>